<dbReference type="Proteomes" id="UP000813444">
    <property type="component" value="Unassembled WGS sequence"/>
</dbReference>
<dbReference type="AlphaFoldDB" id="A0A8K0SSM4"/>
<dbReference type="EMBL" id="JAGPNK010000006">
    <property type="protein sequence ID" value="KAH7319884.1"/>
    <property type="molecule type" value="Genomic_DNA"/>
</dbReference>
<comment type="caution">
    <text evidence="2">The sequence shown here is derived from an EMBL/GenBank/DDBJ whole genome shotgun (WGS) entry which is preliminary data.</text>
</comment>
<name>A0A8K0SSM4_9HYPO</name>
<keyword evidence="3" id="KW-1185">Reference proteome</keyword>
<protein>
    <submittedName>
        <fullName evidence="2">Uncharacterized protein</fullName>
    </submittedName>
</protein>
<accession>A0A8K0SSM4</accession>
<gene>
    <name evidence="2" type="ORF">B0I35DRAFT_222619</name>
</gene>
<feature type="region of interest" description="Disordered" evidence="1">
    <location>
        <begin position="167"/>
        <end position="221"/>
    </location>
</feature>
<feature type="compositionally biased region" description="Polar residues" evidence="1">
    <location>
        <begin position="204"/>
        <end position="214"/>
    </location>
</feature>
<reference evidence="2" key="1">
    <citation type="journal article" date="2021" name="Nat. Commun.">
        <title>Genetic determinants of endophytism in the Arabidopsis root mycobiome.</title>
        <authorList>
            <person name="Mesny F."/>
            <person name="Miyauchi S."/>
            <person name="Thiergart T."/>
            <person name="Pickel B."/>
            <person name="Atanasova L."/>
            <person name="Karlsson M."/>
            <person name="Huettel B."/>
            <person name="Barry K.W."/>
            <person name="Haridas S."/>
            <person name="Chen C."/>
            <person name="Bauer D."/>
            <person name="Andreopoulos W."/>
            <person name="Pangilinan J."/>
            <person name="LaButti K."/>
            <person name="Riley R."/>
            <person name="Lipzen A."/>
            <person name="Clum A."/>
            <person name="Drula E."/>
            <person name="Henrissat B."/>
            <person name="Kohler A."/>
            <person name="Grigoriev I.V."/>
            <person name="Martin F.M."/>
            <person name="Hacquard S."/>
        </authorList>
    </citation>
    <scope>NUCLEOTIDE SEQUENCE</scope>
    <source>
        <strain evidence="2">MPI-CAGE-CH-0235</strain>
    </source>
</reference>
<feature type="region of interest" description="Disordered" evidence="1">
    <location>
        <begin position="130"/>
        <end position="149"/>
    </location>
</feature>
<dbReference type="OrthoDB" id="5105924at2759"/>
<proteinExistence type="predicted"/>
<organism evidence="2 3">
    <name type="scientific">Stachybotrys elegans</name>
    <dbReference type="NCBI Taxonomy" id="80388"/>
    <lineage>
        <taxon>Eukaryota</taxon>
        <taxon>Fungi</taxon>
        <taxon>Dikarya</taxon>
        <taxon>Ascomycota</taxon>
        <taxon>Pezizomycotina</taxon>
        <taxon>Sordariomycetes</taxon>
        <taxon>Hypocreomycetidae</taxon>
        <taxon>Hypocreales</taxon>
        <taxon>Stachybotryaceae</taxon>
        <taxon>Stachybotrys</taxon>
    </lineage>
</organism>
<evidence type="ECO:0000256" key="1">
    <source>
        <dbReference type="SAM" id="MobiDB-lite"/>
    </source>
</evidence>
<feature type="region of interest" description="Disordered" evidence="1">
    <location>
        <begin position="239"/>
        <end position="262"/>
    </location>
</feature>
<sequence>MAFMNAVLERRACHCNMEKRYSDSFLLSSPLMKGTLHVLPKRLLLTKVSIVQIGLMSTTSVDGIAYPKACSYNIRVRLSRPINISIPNTNITPDVQLSEYPQSLCHDMPRRKDTPTPLRLTRSRAKLRGAPPLMRGLDDRGRPIDSLPADPEPMIFAEVRRRARPKIIIRTPPHSTAPRALRSRARPSGISPHVPVSQEKTPEAQPQNEPQQSPERVIKRSLSSEERVWPFTREEDAIQRARRNSAQSDRRFQHSGSTASDSVAPYDIRMGYLGYTRIVCPWQDLCS</sequence>
<evidence type="ECO:0000313" key="2">
    <source>
        <dbReference type="EMBL" id="KAH7319884.1"/>
    </source>
</evidence>
<evidence type="ECO:0000313" key="3">
    <source>
        <dbReference type="Proteomes" id="UP000813444"/>
    </source>
</evidence>